<evidence type="ECO:0000256" key="1">
    <source>
        <dbReference type="SAM" id="Phobius"/>
    </source>
</evidence>
<keyword evidence="1" id="KW-1133">Transmembrane helix</keyword>
<keyword evidence="3" id="KW-1185">Reference proteome</keyword>
<dbReference type="OrthoDB" id="9823035at2"/>
<evidence type="ECO:0000313" key="2">
    <source>
        <dbReference type="EMBL" id="KAB1632779.1"/>
    </source>
</evidence>
<feature type="transmembrane region" description="Helical" evidence="1">
    <location>
        <begin position="43"/>
        <end position="60"/>
    </location>
</feature>
<feature type="transmembrane region" description="Helical" evidence="1">
    <location>
        <begin position="132"/>
        <end position="153"/>
    </location>
</feature>
<comment type="caution">
    <text evidence="2">The sequence shown here is derived from an EMBL/GenBank/DDBJ whole genome shotgun (WGS) entry which is preliminary data.</text>
</comment>
<feature type="transmembrane region" description="Helical" evidence="1">
    <location>
        <begin position="81"/>
        <end position="103"/>
    </location>
</feature>
<proteinExistence type="predicted"/>
<protein>
    <submittedName>
        <fullName evidence="2">Uncharacterized protein</fullName>
    </submittedName>
</protein>
<dbReference type="Proteomes" id="UP000481339">
    <property type="component" value="Unassembled WGS sequence"/>
</dbReference>
<keyword evidence="1" id="KW-0812">Transmembrane</keyword>
<dbReference type="AlphaFoldDB" id="A0A7C8BQ61"/>
<accession>A0A7C8BQ61</accession>
<sequence length="166" mass="18502">MQAWIGIAVVVIALITPIVWFDVAYDHGLVLSLGGPSRYPRDTRMTAVGAFAIFTVLMVHNSGHDWQYFQSVVLRWFRPALGWEIAVAAIYLVGTLAFAQLYLQPLLQERVAAPTRGVSQEAALAGSHTVMFIYYSAALVCTALFLIGTYFNPCDRASMFVRRRIK</sequence>
<feature type="transmembrane region" description="Helical" evidence="1">
    <location>
        <begin position="5"/>
        <end position="23"/>
    </location>
</feature>
<keyword evidence="1" id="KW-0472">Membrane</keyword>
<reference evidence="2 3" key="1">
    <citation type="submission" date="2019-09" db="EMBL/GenBank/DDBJ databases">
        <title>Phylogeny of genus Pseudoclavibacter and closely related genus.</title>
        <authorList>
            <person name="Li Y."/>
        </authorList>
    </citation>
    <scope>NUCLEOTIDE SEQUENCE [LARGE SCALE GENOMIC DNA]</scope>
    <source>
        <strain evidence="2 3">JCM 16921</strain>
    </source>
</reference>
<name>A0A7C8BQ61_9MICO</name>
<gene>
    <name evidence="2" type="ORF">F8O02_02590</name>
</gene>
<evidence type="ECO:0000313" key="3">
    <source>
        <dbReference type="Proteomes" id="UP000481339"/>
    </source>
</evidence>
<dbReference type="EMBL" id="WBKA01000002">
    <property type="protein sequence ID" value="KAB1632779.1"/>
    <property type="molecule type" value="Genomic_DNA"/>
</dbReference>
<organism evidence="2 3">
    <name type="scientific">Pseudoclavibacter caeni</name>
    <dbReference type="NCBI Taxonomy" id="908846"/>
    <lineage>
        <taxon>Bacteria</taxon>
        <taxon>Bacillati</taxon>
        <taxon>Actinomycetota</taxon>
        <taxon>Actinomycetes</taxon>
        <taxon>Micrococcales</taxon>
        <taxon>Microbacteriaceae</taxon>
        <taxon>Pseudoclavibacter</taxon>
    </lineage>
</organism>
<dbReference type="RefSeq" id="WP_158035701.1">
    <property type="nucleotide sequence ID" value="NZ_BAAAZV010000003.1"/>
</dbReference>